<dbReference type="Gene3D" id="2.60.120.290">
    <property type="entry name" value="Spermadhesin, CUB domain"/>
    <property type="match status" value="1"/>
</dbReference>
<dbReference type="PROSITE" id="PS00134">
    <property type="entry name" value="TRYPSIN_HIS"/>
    <property type="match status" value="1"/>
</dbReference>
<dbReference type="PANTHER" id="PTHR24252:SF7">
    <property type="entry name" value="HYALIN"/>
    <property type="match status" value="1"/>
</dbReference>
<dbReference type="PANTHER" id="PTHR24252">
    <property type="entry name" value="ACROSIN-RELATED"/>
    <property type="match status" value="1"/>
</dbReference>
<dbReference type="SUPFAM" id="SSF50494">
    <property type="entry name" value="Trypsin-like serine proteases"/>
    <property type="match status" value="1"/>
</dbReference>
<feature type="chain" id="PRO_5044200307" evidence="3">
    <location>
        <begin position="19"/>
        <end position="540"/>
    </location>
</feature>
<sequence length="540" mass="60621">MLFYLFVIGTICTNQILAQIVHDVVIPPGKVYEMINPGYPNEALGGKEMTIEWNLKVENNGKIKIVCEDIRMAPPTETTSDCPATYVSTTDGQDEKKVCGGFVNNYIVLSKGPTIKFKGYGSPEGDVVFKCNAINMGDPEPEEIVYLEPMGHAKRIFLHGNLEKLYPNVDRLWVFESPPGTRMSVQCLLSLTPKKPICGRNAFIFNNGETDEEVCDYNEYTWFSKANKAKIRLQLDHYGQGLINCVVQAITGQKPNEFENVIFEEVDSSEHGLTPGRKQTSCKCGWTNKLGARIVSGKETKPNRYPWMVHMYINHITYDGDKWGTTCGASILTQRHVLTAAHCVQFNKTIALPENIRMEIGKHDQSKPTGKEVIIHAERIFVTEKFIKTDAGFDDISVIFTKETIDFSSPIAGPICLEQFAPPVINKQIKIMGWGLTEDKSNSKYLREGKSTVVDWTVCDEGDWIVCTTSKPSGFCSGDSGGPLVWLNPDTNRFSQVSLVSRANSCTALYMKSTNVTYYYDWIQEKIRETDPSMRTCHQV</sequence>
<dbReference type="InterPro" id="IPR018114">
    <property type="entry name" value="TRYPSIN_HIS"/>
</dbReference>
<dbReference type="InterPro" id="IPR001314">
    <property type="entry name" value="Peptidase_S1A"/>
</dbReference>
<dbReference type="InterPro" id="IPR043504">
    <property type="entry name" value="Peptidase_S1_PA_chymotrypsin"/>
</dbReference>
<evidence type="ECO:0000256" key="1">
    <source>
        <dbReference type="ARBA" id="ARBA00023157"/>
    </source>
</evidence>
<name>A0AB38ZE93_9HEMI</name>
<dbReference type="InterPro" id="IPR000859">
    <property type="entry name" value="CUB_dom"/>
</dbReference>
<evidence type="ECO:0000259" key="4">
    <source>
        <dbReference type="PROSITE" id="PS01180"/>
    </source>
</evidence>
<protein>
    <submittedName>
        <fullName evidence="6">Venom S1 protease 26</fullName>
    </submittedName>
</protein>
<dbReference type="InterPro" id="IPR009003">
    <property type="entry name" value="Peptidase_S1_PA"/>
</dbReference>
<keyword evidence="6" id="KW-0378">Hydrolase</keyword>
<evidence type="ECO:0000259" key="5">
    <source>
        <dbReference type="PROSITE" id="PS50240"/>
    </source>
</evidence>
<comment type="caution">
    <text evidence="2">Lacks conserved residue(s) required for the propagation of feature annotation.</text>
</comment>
<dbReference type="CDD" id="cd00190">
    <property type="entry name" value="Tryp_SPc"/>
    <property type="match status" value="1"/>
</dbReference>
<evidence type="ECO:0000313" key="6">
    <source>
        <dbReference type="EMBL" id="WXH71747.1"/>
    </source>
</evidence>
<dbReference type="PRINTS" id="PR00722">
    <property type="entry name" value="CHYMOTRYPSIN"/>
</dbReference>
<dbReference type="Gene3D" id="2.40.10.10">
    <property type="entry name" value="Trypsin-like serine proteases"/>
    <property type="match status" value="1"/>
</dbReference>
<dbReference type="GO" id="GO:0006508">
    <property type="term" value="P:proteolysis"/>
    <property type="evidence" value="ECO:0007669"/>
    <property type="project" value="UniProtKB-KW"/>
</dbReference>
<organism evidence="6">
    <name type="scientific">Ectomocoris sp</name>
    <dbReference type="NCBI Taxonomy" id="3104572"/>
    <lineage>
        <taxon>Eukaryota</taxon>
        <taxon>Metazoa</taxon>
        <taxon>Ecdysozoa</taxon>
        <taxon>Arthropoda</taxon>
        <taxon>Hexapoda</taxon>
        <taxon>Insecta</taxon>
        <taxon>Pterygota</taxon>
        <taxon>Neoptera</taxon>
        <taxon>Paraneoptera</taxon>
        <taxon>Hemiptera</taxon>
        <taxon>Heteroptera</taxon>
        <taxon>Panheteroptera</taxon>
        <taxon>Cimicomorpha</taxon>
        <taxon>Reduviidae</taxon>
        <taxon>Peiratinae</taxon>
        <taxon>Ectomocoris</taxon>
    </lineage>
</organism>
<dbReference type="PROSITE" id="PS01180">
    <property type="entry name" value="CUB"/>
    <property type="match status" value="1"/>
</dbReference>
<evidence type="ECO:0000256" key="2">
    <source>
        <dbReference type="PROSITE-ProRule" id="PRU00059"/>
    </source>
</evidence>
<dbReference type="SMART" id="SM00020">
    <property type="entry name" value="Tryp_SPc"/>
    <property type="match status" value="1"/>
</dbReference>
<feature type="disulfide bond" evidence="2">
    <location>
        <begin position="82"/>
        <end position="99"/>
    </location>
</feature>
<dbReference type="PROSITE" id="PS50240">
    <property type="entry name" value="TRYPSIN_DOM"/>
    <property type="match status" value="1"/>
</dbReference>
<proteinExistence type="evidence at transcript level"/>
<dbReference type="InterPro" id="IPR001254">
    <property type="entry name" value="Trypsin_dom"/>
</dbReference>
<accession>A0AB38ZE93</accession>
<feature type="domain" description="Peptidase S1" evidence="5">
    <location>
        <begin position="294"/>
        <end position="528"/>
    </location>
</feature>
<keyword evidence="6" id="KW-0645">Protease</keyword>
<dbReference type="AlphaFoldDB" id="A0AB38ZE93"/>
<reference evidence="6" key="1">
    <citation type="submission" date="2024-03" db="EMBL/GenBank/DDBJ databases">
        <authorList>
            <person name="Jin J.A."/>
            <person name="King G.A."/>
            <person name="Walker A."/>
        </authorList>
    </citation>
    <scope>NUCLEOTIDE SEQUENCE</scope>
</reference>
<dbReference type="InterPro" id="IPR035914">
    <property type="entry name" value="Sperma_CUB_dom_sf"/>
</dbReference>
<dbReference type="GO" id="GO:0004252">
    <property type="term" value="F:serine-type endopeptidase activity"/>
    <property type="evidence" value="ECO:0007669"/>
    <property type="project" value="InterPro"/>
</dbReference>
<keyword evidence="3" id="KW-0732">Signal</keyword>
<evidence type="ECO:0000256" key="3">
    <source>
        <dbReference type="SAM" id="SignalP"/>
    </source>
</evidence>
<dbReference type="Pfam" id="PF00089">
    <property type="entry name" value="Trypsin"/>
    <property type="match status" value="1"/>
</dbReference>
<dbReference type="EMBL" id="PP510822">
    <property type="protein sequence ID" value="WXH71747.1"/>
    <property type="molecule type" value="mRNA"/>
</dbReference>
<keyword evidence="1 2" id="KW-1015">Disulfide bond</keyword>
<feature type="signal peptide" evidence="3">
    <location>
        <begin position="1"/>
        <end position="18"/>
    </location>
</feature>
<feature type="domain" description="CUB" evidence="4">
    <location>
        <begin position="12"/>
        <end position="101"/>
    </location>
</feature>